<name>A0A016WKN7_9BILA</name>
<accession>A0A016WKN7</accession>
<dbReference type="Proteomes" id="UP000024635">
    <property type="component" value="Unassembled WGS sequence"/>
</dbReference>
<organism evidence="2 3">
    <name type="scientific">Ancylostoma ceylanicum</name>
    <dbReference type="NCBI Taxonomy" id="53326"/>
    <lineage>
        <taxon>Eukaryota</taxon>
        <taxon>Metazoa</taxon>
        <taxon>Ecdysozoa</taxon>
        <taxon>Nematoda</taxon>
        <taxon>Chromadorea</taxon>
        <taxon>Rhabditida</taxon>
        <taxon>Rhabditina</taxon>
        <taxon>Rhabditomorpha</taxon>
        <taxon>Strongyloidea</taxon>
        <taxon>Ancylostomatidae</taxon>
        <taxon>Ancylostomatinae</taxon>
        <taxon>Ancylostoma</taxon>
    </lineage>
</organism>
<gene>
    <name evidence="2" type="primary">Acey_s0651.g1150</name>
    <name evidence="2" type="ORF">Y032_0651g1150</name>
</gene>
<comment type="caution">
    <text evidence="2">The sequence shown here is derived from an EMBL/GenBank/DDBJ whole genome shotgun (WGS) entry which is preliminary data.</text>
</comment>
<reference evidence="3" key="1">
    <citation type="journal article" date="2015" name="Nat. Genet.">
        <title>The genome and transcriptome of the zoonotic hookworm Ancylostoma ceylanicum identify infection-specific gene families.</title>
        <authorList>
            <person name="Schwarz E.M."/>
            <person name="Hu Y."/>
            <person name="Antoshechkin I."/>
            <person name="Miller M.M."/>
            <person name="Sternberg P.W."/>
            <person name="Aroian R.V."/>
        </authorList>
    </citation>
    <scope>NUCLEOTIDE SEQUENCE</scope>
    <source>
        <strain evidence="3">HY135</strain>
    </source>
</reference>
<evidence type="ECO:0000313" key="3">
    <source>
        <dbReference type="Proteomes" id="UP000024635"/>
    </source>
</evidence>
<feature type="signal peptide" evidence="1">
    <location>
        <begin position="1"/>
        <end position="25"/>
    </location>
</feature>
<feature type="chain" id="PRO_5001494804" evidence="1">
    <location>
        <begin position="26"/>
        <end position="304"/>
    </location>
</feature>
<evidence type="ECO:0000313" key="2">
    <source>
        <dbReference type="EMBL" id="EYC39563.1"/>
    </source>
</evidence>
<evidence type="ECO:0000256" key="1">
    <source>
        <dbReference type="SAM" id="SignalP"/>
    </source>
</evidence>
<protein>
    <submittedName>
        <fullName evidence="2">Uncharacterized protein</fullName>
    </submittedName>
</protein>
<dbReference type="AlphaFoldDB" id="A0A016WKN7"/>
<keyword evidence="3" id="KW-1185">Reference proteome</keyword>
<dbReference type="EMBL" id="JARK01000251">
    <property type="protein sequence ID" value="EYC39563.1"/>
    <property type="molecule type" value="Genomic_DNA"/>
</dbReference>
<proteinExistence type="predicted"/>
<sequence length="304" mass="34122">MMPKKNDSLQLTLLLIFMFTSPRGSYCPQGFVPGPIRIALVCALHAQGTPPSFPVFSACLTLFLHCRVKMLRLLCPLCVVTYVFMRGPTVEGEVFDFPENGPSVITKPQWIDREKVVEVIHDTKLTKEQRIEKIKGMPIHESEANTKIWLSHLPTVIDFFDWAGQEKAKASPKAKEVIAKGEKMFGVDFMMQDEKEQSRTLLRFALLNGSSPVPHLRHSERWGEQILYFGSDIGANCSPLNCGVVESAFLILVVTRVSALAEASVVSLLWRRRTFRAAGEICLGCVCYPGTIEYVLNYKTLIVK</sequence>
<keyword evidence="1" id="KW-0732">Signal</keyword>